<comment type="caution">
    <text evidence="9">The sequence shown here is derived from an EMBL/GenBank/DDBJ whole genome shotgun (WGS) entry which is preliminary data.</text>
</comment>
<gene>
    <name evidence="9" type="ORF">KS419_13350</name>
</gene>
<dbReference type="Pfam" id="PF00746">
    <property type="entry name" value="Gram_pos_anchor"/>
    <property type="match status" value="1"/>
</dbReference>
<keyword evidence="10" id="KW-1185">Reference proteome</keyword>
<evidence type="ECO:0000256" key="3">
    <source>
        <dbReference type="ARBA" id="ARBA00022525"/>
    </source>
</evidence>
<evidence type="ECO:0000256" key="1">
    <source>
        <dbReference type="ARBA" id="ARBA00004168"/>
    </source>
</evidence>
<comment type="subcellular location">
    <subcellularLocation>
        <location evidence="1">Secreted</location>
        <location evidence="1">Cell wall</location>
        <topology evidence="1">Peptidoglycan-anchor</topology>
    </subcellularLocation>
</comment>
<feature type="compositionally biased region" description="Basic and acidic residues" evidence="6">
    <location>
        <begin position="434"/>
        <end position="450"/>
    </location>
</feature>
<dbReference type="EMBL" id="JAHQCS010000107">
    <property type="protein sequence ID" value="MBU9712731.1"/>
    <property type="molecule type" value="Genomic_DNA"/>
</dbReference>
<dbReference type="NCBIfam" id="TIGR01167">
    <property type="entry name" value="LPXTG_anchor"/>
    <property type="match status" value="1"/>
</dbReference>
<feature type="domain" description="Gram-positive cocci surface proteins LPxTG" evidence="8">
    <location>
        <begin position="447"/>
        <end position="484"/>
    </location>
</feature>
<dbReference type="InterPro" id="IPR019931">
    <property type="entry name" value="LPXTG_anchor"/>
</dbReference>
<evidence type="ECO:0000313" key="10">
    <source>
        <dbReference type="Proteomes" id="UP000784880"/>
    </source>
</evidence>
<evidence type="ECO:0000256" key="7">
    <source>
        <dbReference type="SAM" id="Phobius"/>
    </source>
</evidence>
<evidence type="ECO:0000256" key="4">
    <source>
        <dbReference type="ARBA" id="ARBA00022729"/>
    </source>
</evidence>
<sequence>MTPMHLGESLDFELKMVAENEIQESVSLYSMTITNNDVTQGSGFGAGVSLAYREQPPRIFNTIIWGNGGNSLEENLLVRMDSEFSLQSEIAPLEMNPAEFMSNLIIGGIDALLDEQELRELMIFSDDPMFLAPAQGDYRLSAHSPAIDQGNNGFGSGYSDVGGNTRIQNGKIDIGAFEFQPNIVSLSGGENTNVTFGKTLEEITSLLPQKLTAELPSGETVDLPVSWELENDPYDPTSLKSLNVQGVLDLPDHITNTNDISVSLTVTIEDDYLISYGVEREVGSGAHYYIQGSNSSIIMPTDLPEATRIKVEQVNPDNISHMDDYVVAGDIYEVTVVYPDGTSEPLTHGDFILNLHYFSGLDPELVEIYYYDEGTNKWVLKGGQVDKSEQFITLEVSHFSTYGVFQKRQEQTPVEKEEDNEGPILGTSPSSGKVGKDSTNEKNHEVKDGEALPSTATNSYNWLLVGLLMLLIGSSIFFWNRKKQSLMGVH</sequence>
<evidence type="ECO:0000256" key="6">
    <source>
        <dbReference type="SAM" id="MobiDB-lite"/>
    </source>
</evidence>
<reference evidence="9 10" key="1">
    <citation type="submission" date="2021-06" db="EMBL/GenBank/DDBJ databases">
        <title>Bacillus sp. RD4P76, an endophyte from a halophyte.</title>
        <authorList>
            <person name="Sun J.-Q."/>
        </authorList>
    </citation>
    <scope>NUCLEOTIDE SEQUENCE [LARGE SCALE GENOMIC DNA]</scope>
    <source>
        <strain evidence="9 10">CGMCC 1.15917</strain>
    </source>
</reference>
<evidence type="ECO:0000313" key="9">
    <source>
        <dbReference type="EMBL" id="MBU9712731.1"/>
    </source>
</evidence>
<evidence type="ECO:0000259" key="8">
    <source>
        <dbReference type="Pfam" id="PF00746"/>
    </source>
</evidence>
<keyword evidence="2" id="KW-0134">Cell wall</keyword>
<protein>
    <submittedName>
        <fullName evidence="9">LPXTG cell wall anchor domain-containing protein</fullName>
    </submittedName>
</protein>
<dbReference type="Proteomes" id="UP000784880">
    <property type="component" value="Unassembled WGS sequence"/>
</dbReference>
<keyword evidence="7" id="KW-1133">Transmembrane helix</keyword>
<keyword evidence="7" id="KW-0472">Membrane</keyword>
<keyword evidence="5" id="KW-0572">Peptidoglycan-anchor</keyword>
<feature type="region of interest" description="Disordered" evidence="6">
    <location>
        <begin position="408"/>
        <end position="451"/>
    </location>
</feature>
<accession>A0ABS6JGH4</accession>
<evidence type="ECO:0000256" key="2">
    <source>
        <dbReference type="ARBA" id="ARBA00022512"/>
    </source>
</evidence>
<dbReference type="NCBIfam" id="NF041518">
    <property type="entry name" value="choice_anch_Q"/>
    <property type="match status" value="1"/>
</dbReference>
<feature type="transmembrane region" description="Helical" evidence="7">
    <location>
        <begin position="460"/>
        <end position="479"/>
    </location>
</feature>
<keyword evidence="3" id="KW-0964">Secreted</keyword>
<dbReference type="InterPro" id="IPR059226">
    <property type="entry name" value="Choice_anch_Q_dom"/>
</dbReference>
<name>A0ABS6JGH4_9BACI</name>
<keyword evidence="7" id="KW-0812">Transmembrane</keyword>
<keyword evidence="4" id="KW-0732">Signal</keyword>
<evidence type="ECO:0000256" key="5">
    <source>
        <dbReference type="ARBA" id="ARBA00023088"/>
    </source>
</evidence>
<proteinExistence type="predicted"/>
<organism evidence="9 10">
    <name type="scientific">Evansella tamaricis</name>
    <dbReference type="NCBI Taxonomy" id="2069301"/>
    <lineage>
        <taxon>Bacteria</taxon>
        <taxon>Bacillati</taxon>
        <taxon>Bacillota</taxon>
        <taxon>Bacilli</taxon>
        <taxon>Bacillales</taxon>
        <taxon>Bacillaceae</taxon>
        <taxon>Evansella</taxon>
    </lineage>
</organism>